<evidence type="ECO:0000256" key="5">
    <source>
        <dbReference type="ARBA" id="ARBA00022692"/>
    </source>
</evidence>
<evidence type="ECO:0000256" key="7">
    <source>
        <dbReference type="ARBA" id="ARBA00023136"/>
    </source>
</evidence>
<accession>A0ABT7UDE4</accession>
<keyword evidence="4 8" id="KW-1003">Cell membrane</keyword>
<comment type="subcellular location">
    <subcellularLocation>
        <location evidence="1">Cell membrane</location>
        <topology evidence="1">Multi-pass membrane protein</topology>
    </subcellularLocation>
</comment>
<reference evidence="10 11" key="1">
    <citation type="submission" date="2023-06" db="EMBL/GenBank/DDBJ databases">
        <title>Identification and characterization of horizontal gene transfer across gut microbiota members of farm animals based on homology search.</title>
        <authorList>
            <person name="Schwarzerova J."/>
            <person name="Nykrynova M."/>
            <person name="Jureckova K."/>
            <person name="Cejkova D."/>
            <person name="Rychlik I."/>
        </authorList>
    </citation>
    <scope>NUCLEOTIDE SEQUENCE [LARGE SCALE GENOMIC DNA]</scope>
    <source>
        <strain evidence="10 11">ET39</strain>
    </source>
</reference>
<evidence type="ECO:0000313" key="11">
    <source>
        <dbReference type="Proteomes" id="UP001529340"/>
    </source>
</evidence>
<feature type="transmembrane region" description="Helical" evidence="9">
    <location>
        <begin position="171"/>
        <end position="195"/>
    </location>
</feature>
<keyword evidence="7 8" id="KW-0472">Membrane</keyword>
<dbReference type="RefSeq" id="WP_289607480.1">
    <property type="nucleotide sequence ID" value="NZ_JAUDCG010000016.1"/>
</dbReference>
<evidence type="ECO:0000256" key="9">
    <source>
        <dbReference type="SAM" id="Phobius"/>
    </source>
</evidence>
<evidence type="ECO:0000256" key="1">
    <source>
        <dbReference type="ARBA" id="ARBA00004651"/>
    </source>
</evidence>
<keyword evidence="6 9" id="KW-1133">Transmembrane helix</keyword>
<dbReference type="Proteomes" id="UP001529340">
    <property type="component" value="Unassembled WGS sequence"/>
</dbReference>
<evidence type="ECO:0000256" key="3">
    <source>
        <dbReference type="ARBA" id="ARBA00022448"/>
    </source>
</evidence>
<organism evidence="10 11">
    <name type="scientific">Amedibacillus dolichus</name>
    <dbReference type="NCBI Taxonomy" id="31971"/>
    <lineage>
        <taxon>Bacteria</taxon>
        <taxon>Bacillati</taxon>
        <taxon>Bacillota</taxon>
        <taxon>Erysipelotrichia</taxon>
        <taxon>Erysipelotrichales</taxon>
        <taxon>Erysipelotrichaceae</taxon>
        <taxon>Amedibacillus</taxon>
    </lineage>
</organism>
<feature type="transmembrane region" description="Helical" evidence="9">
    <location>
        <begin position="86"/>
        <end position="107"/>
    </location>
</feature>
<dbReference type="PIRSF" id="PIRSF037778">
    <property type="entry name" value="UCP037778_transp_RibU"/>
    <property type="match status" value="1"/>
</dbReference>
<evidence type="ECO:0000313" key="10">
    <source>
        <dbReference type="EMBL" id="MDM8157018.1"/>
    </source>
</evidence>
<keyword evidence="3 8" id="KW-0813">Transport</keyword>
<evidence type="ECO:0000256" key="2">
    <source>
        <dbReference type="ARBA" id="ARBA00005540"/>
    </source>
</evidence>
<comment type="similarity">
    <text evidence="2 8">Belongs to the prokaryotic riboflavin transporter (P-RFT) (TC 2.A.87) family.</text>
</comment>
<evidence type="ECO:0000256" key="8">
    <source>
        <dbReference type="PIRNR" id="PIRNR037778"/>
    </source>
</evidence>
<feature type="transmembrane region" description="Helical" evidence="9">
    <location>
        <begin position="145"/>
        <end position="165"/>
    </location>
</feature>
<comment type="caution">
    <text evidence="10">The sequence shown here is derived from an EMBL/GenBank/DDBJ whole genome shotgun (WGS) entry which is preliminary data.</text>
</comment>
<dbReference type="PANTHER" id="PTHR38438:SF1">
    <property type="entry name" value="RIBOFLAVIN TRANSPORTER RIBU"/>
    <property type="match status" value="1"/>
</dbReference>
<dbReference type="Gene3D" id="1.10.1760.20">
    <property type="match status" value="1"/>
</dbReference>
<feature type="transmembrane region" description="Helical" evidence="9">
    <location>
        <begin position="20"/>
        <end position="39"/>
    </location>
</feature>
<dbReference type="Pfam" id="PF12822">
    <property type="entry name" value="ECF_trnsprt"/>
    <property type="match status" value="1"/>
</dbReference>
<reference evidence="11" key="2">
    <citation type="submission" date="2023-06" db="EMBL/GenBank/DDBJ databases">
        <title>Identification and characterization of horizontal gene transfer across gut microbiota members of farm animals based on homology search.</title>
        <authorList>
            <person name="Zeman M."/>
            <person name="Kubasova T."/>
            <person name="Jahodarova E."/>
            <person name="Nykrynova M."/>
            <person name="Rychlik I."/>
        </authorList>
    </citation>
    <scope>NUCLEOTIDE SEQUENCE [LARGE SCALE GENOMIC DNA]</scope>
    <source>
        <strain evidence="11">ET39</strain>
    </source>
</reference>
<name>A0ABT7UDE4_9FIRM</name>
<dbReference type="InterPro" id="IPR025720">
    <property type="entry name" value="RibU"/>
</dbReference>
<keyword evidence="5 9" id="KW-0812">Transmembrane</keyword>
<gene>
    <name evidence="10" type="ORF">QUV96_05130</name>
</gene>
<comment type="function">
    <text evidence="8">Probably a riboflavin-binding protein that interacts with the energy-coupling factor (ECF) ABC-transporter complex.</text>
</comment>
<proteinExistence type="inferred from homology"/>
<dbReference type="InterPro" id="IPR024529">
    <property type="entry name" value="ECF_trnsprt_substrate-spec"/>
</dbReference>
<evidence type="ECO:0000256" key="6">
    <source>
        <dbReference type="ARBA" id="ARBA00022989"/>
    </source>
</evidence>
<feature type="transmembrane region" description="Helical" evidence="9">
    <location>
        <begin position="51"/>
        <end position="74"/>
    </location>
</feature>
<reference evidence="10 11" key="3">
    <citation type="submission" date="2023-06" db="EMBL/GenBank/DDBJ databases">
        <authorList>
            <person name="Zeman M."/>
            <person name="Kubasova T."/>
            <person name="Jahodarova E."/>
            <person name="Nykrynova M."/>
            <person name="Rychlik I."/>
        </authorList>
    </citation>
    <scope>NUCLEOTIDE SEQUENCE [LARGE SCALE GENOMIC DNA]</scope>
    <source>
        <strain evidence="10 11">ET39</strain>
    </source>
</reference>
<sequence>MSAHTMISSKTSRVQWIAKVSILAAIAFVLMLFEIPLPFAPSFYKLGFDEVAVMLGGFALGPLAGAAIETLKVVLNVMFQGSDTAFVGELSNLLIGLSLVVPSALFYQRHKTLKGAMIALVIGVVSMALIGCLANYFIALPAYSYFYGLPMNVIIGMGSAILPLVQDKLTFVLLMTLPFNLVKGIVVALLTAVLYKRVSYLLHR</sequence>
<feature type="transmembrane region" description="Helical" evidence="9">
    <location>
        <begin position="113"/>
        <end position="138"/>
    </location>
</feature>
<keyword evidence="11" id="KW-1185">Reference proteome</keyword>
<dbReference type="PANTHER" id="PTHR38438">
    <property type="entry name" value="RIBOFLAVIN TRANSPORTER RIBU"/>
    <property type="match status" value="1"/>
</dbReference>
<dbReference type="EMBL" id="JAUDCG010000016">
    <property type="protein sequence ID" value="MDM8157018.1"/>
    <property type="molecule type" value="Genomic_DNA"/>
</dbReference>
<protein>
    <recommendedName>
        <fullName evidence="8">Riboflavin transporter</fullName>
    </recommendedName>
</protein>
<evidence type="ECO:0000256" key="4">
    <source>
        <dbReference type="ARBA" id="ARBA00022475"/>
    </source>
</evidence>